<dbReference type="Proteomes" id="UP000595254">
    <property type="component" value="Chromosome"/>
</dbReference>
<dbReference type="AlphaFoldDB" id="A0A974NP18"/>
<feature type="compositionally biased region" description="Basic and acidic residues" evidence="1">
    <location>
        <begin position="82"/>
        <end position="102"/>
    </location>
</feature>
<dbReference type="KEGG" id="ppsr:I6J18_06475"/>
<protein>
    <submittedName>
        <fullName evidence="2">Uncharacterized protein</fullName>
    </submittedName>
</protein>
<keyword evidence="3" id="KW-1185">Reference proteome</keyword>
<accession>A0A974NP18</accession>
<evidence type="ECO:0000313" key="2">
    <source>
        <dbReference type="EMBL" id="QQT01506.1"/>
    </source>
</evidence>
<dbReference type="RefSeq" id="WP_040373284.1">
    <property type="nucleotide sequence ID" value="NZ_CP068053.1"/>
</dbReference>
<dbReference type="EMBL" id="CP068053">
    <property type="protein sequence ID" value="QQT01506.1"/>
    <property type="molecule type" value="Genomic_DNA"/>
</dbReference>
<feature type="region of interest" description="Disordered" evidence="1">
    <location>
        <begin position="66"/>
        <end position="102"/>
    </location>
</feature>
<sequence>MSLRVLELQTALPRTLDAGKIQEQMQRQSQILNDHAVVEVHKEEKRKQTTVISQEGLREAAFYEKESSKDAHLYTSKKRKKVPQEEVNADHPYKGKSIDYSG</sequence>
<gene>
    <name evidence="2" type="ORF">I6J18_06475</name>
</gene>
<name>A0A974NP18_PERPY</name>
<proteinExistence type="predicted"/>
<organism evidence="2 3">
    <name type="scientific">Peribacillus psychrosaccharolyticus</name>
    <name type="common">Bacillus psychrosaccharolyticus</name>
    <dbReference type="NCBI Taxonomy" id="1407"/>
    <lineage>
        <taxon>Bacteria</taxon>
        <taxon>Bacillati</taxon>
        <taxon>Bacillota</taxon>
        <taxon>Bacilli</taxon>
        <taxon>Bacillales</taxon>
        <taxon>Bacillaceae</taxon>
        <taxon>Peribacillus</taxon>
    </lineage>
</organism>
<evidence type="ECO:0000313" key="3">
    <source>
        <dbReference type="Proteomes" id="UP000595254"/>
    </source>
</evidence>
<reference evidence="2 3" key="1">
    <citation type="submission" date="2021-01" db="EMBL/GenBank/DDBJ databases">
        <title>FDA dAtabase for Regulatory Grade micrObial Sequences (FDA-ARGOS): Supporting development and validation of Infectious Disease Dx tests.</title>
        <authorList>
            <person name="Nelson B."/>
            <person name="Plummer A."/>
            <person name="Tallon L."/>
            <person name="Sadzewicz L."/>
            <person name="Zhao X."/>
            <person name="Boylan J."/>
            <person name="Ott S."/>
            <person name="Bowen H."/>
            <person name="Vavikolanu K."/>
            <person name="Mehta A."/>
            <person name="Aluvathingal J."/>
            <person name="Nadendla S."/>
            <person name="Myers T."/>
            <person name="Yan Y."/>
            <person name="Sichtig H."/>
        </authorList>
    </citation>
    <scope>NUCLEOTIDE SEQUENCE [LARGE SCALE GENOMIC DNA]</scope>
    <source>
        <strain evidence="2 3">FDAARGOS_1161</strain>
    </source>
</reference>
<evidence type="ECO:0000256" key="1">
    <source>
        <dbReference type="SAM" id="MobiDB-lite"/>
    </source>
</evidence>